<evidence type="ECO:0000313" key="1">
    <source>
        <dbReference type="EMBL" id="MBB3053565.1"/>
    </source>
</evidence>
<keyword evidence="2" id="KW-1185">Reference proteome</keyword>
<dbReference type="RefSeq" id="WP_183659486.1">
    <property type="nucleotide sequence ID" value="NZ_JACHWU010000011.1"/>
</dbReference>
<dbReference type="EMBL" id="JACHWU010000011">
    <property type="protein sequence ID" value="MBB3053565.1"/>
    <property type="molecule type" value="Genomic_DNA"/>
</dbReference>
<dbReference type="AlphaFoldDB" id="A0A839S6R6"/>
<accession>A0A839S6R6</accession>
<comment type="caution">
    <text evidence="1">The sequence shown here is derived from an EMBL/GenBank/DDBJ whole genome shotgun (WGS) entry which is preliminary data.</text>
</comment>
<protein>
    <submittedName>
        <fullName evidence="1">Putative coiled-coil protein SlyX</fullName>
    </submittedName>
</protein>
<proteinExistence type="predicted"/>
<dbReference type="Proteomes" id="UP000550714">
    <property type="component" value="Unassembled WGS sequence"/>
</dbReference>
<evidence type="ECO:0000313" key="2">
    <source>
        <dbReference type="Proteomes" id="UP000550714"/>
    </source>
</evidence>
<name>A0A839S6R6_9PSEU</name>
<sequence length="97" mass="10400">MSTTPMDGTASPEEIKGQVQQAVDEFEDMQQANIALHQDLESGEWENLDGLAEARMKLDQARDALAAVAEKVGLAQGVSEARAANRMVGNKSSLGRD</sequence>
<gene>
    <name evidence="1" type="ORF">FHS23_004619</name>
</gene>
<organism evidence="1 2">
    <name type="scientific">Prauserella isguenensis</name>
    <dbReference type="NCBI Taxonomy" id="1470180"/>
    <lineage>
        <taxon>Bacteria</taxon>
        <taxon>Bacillati</taxon>
        <taxon>Actinomycetota</taxon>
        <taxon>Actinomycetes</taxon>
        <taxon>Pseudonocardiales</taxon>
        <taxon>Pseudonocardiaceae</taxon>
        <taxon>Prauserella</taxon>
    </lineage>
</organism>
<reference evidence="1 2" key="1">
    <citation type="submission" date="2020-08" db="EMBL/GenBank/DDBJ databases">
        <title>Genomic Encyclopedia of Type Strains, Phase III (KMG-III): the genomes of soil and plant-associated and newly described type strains.</title>
        <authorList>
            <person name="Whitman W."/>
        </authorList>
    </citation>
    <scope>NUCLEOTIDE SEQUENCE [LARGE SCALE GENOMIC DNA]</scope>
    <source>
        <strain evidence="1 2">CECT 8577</strain>
    </source>
</reference>